<sequence>MTAEYSLLEQQTPRQISKKRWHALILAIGIISVTSYLIYFTRSNYIDSFEEEEGMDQNLDLSDSPSSNKSPTNASNIPNRNINFTVPTQKEPYYIDLDKYPVEDNMLIWFPGSRGMIETVTINKLLKKSVSWTEQWLDHTANPSSDTFACARQPIPYPILRHIVAEYVPSNDSDDFFEDNSINLNEPFVLLPFSNQSSLNQGDQLCIRLIVPYRPIDAEDPHHFLYKPYPRNNQDLTYPWWDTAMTWLQNLKTNASLPIQMQPWSGHRLLRTMARMLNHVSTNLPEWARLREDELYERMRMRIYEAQITLPQEGEYKLFALLEFLEGRYNFEYGPVTPYAPIELPVLPTQKLLIGDGNNDDPEKLAEKLLDEHLQLPLCSGSDHPGRWLPWPKSRKQVQVLGLTRHDKYWAPYSCRYRHITYEQFNRCVAHKYSRGMDMYGDSNIRRSLKKFISHGHWCKHWENHITESIVPDDLLPNINKTLTSSLDKRQATLPTQTMNQSEIGYSSPQEYKYFIPEQTRSCYCEDYTEPFWQPVWFDAGGRRVNVDMNNTIAQSKRLGHTEWDDPEIRKRNPRDAFKISSYKWDGLTYLNNPPWQAAVDGNTVATDVAVFSLGNWDAAFLELEPYLRDVDQLILQIKTHYDLSRTRIVYRTPQFYCCRVDRSSRDRQVSGPRVDVFDAEVRRRFVSELNATVWDTKILGESKIWEEKLESINCPSNHVAADIVDIENQIFMNGLCNNV</sequence>
<feature type="compositionally biased region" description="Polar residues" evidence="1">
    <location>
        <begin position="59"/>
        <end position="81"/>
    </location>
</feature>
<accession>A0A1X0RA25</accession>
<evidence type="ECO:0000256" key="2">
    <source>
        <dbReference type="SAM" id="Phobius"/>
    </source>
</evidence>
<keyword evidence="2" id="KW-0472">Membrane</keyword>
<dbReference type="Proteomes" id="UP000242414">
    <property type="component" value="Unassembled WGS sequence"/>
</dbReference>
<organism evidence="3">
    <name type="scientific">Rhizopus microsporus var. microsporus</name>
    <dbReference type="NCBI Taxonomy" id="86635"/>
    <lineage>
        <taxon>Eukaryota</taxon>
        <taxon>Fungi</taxon>
        <taxon>Fungi incertae sedis</taxon>
        <taxon>Mucoromycota</taxon>
        <taxon>Mucoromycotina</taxon>
        <taxon>Mucoromycetes</taxon>
        <taxon>Mucorales</taxon>
        <taxon>Mucorineae</taxon>
        <taxon>Rhizopodaceae</taxon>
        <taxon>Rhizopus</taxon>
    </lineage>
</organism>
<feature type="transmembrane region" description="Helical" evidence="2">
    <location>
        <begin position="21"/>
        <end position="40"/>
    </location>
</feature>
<name>A0A1X0RA25_RHIZD</name>
<gene>
    <name evidence="3" type="ORF">BCV72DRAFT_79078</name>
</gene>
<protein>
    <submittedName>
        <fullName evidence="3">Uncharacterized protein</fullName>
    </submittedName>
</protein>
<dbReference type="VEuPathDB" id="FungiDB:BCV72DRAFT_79078"/>
<dbReference type="OrthoDB" id="2104804at2759"/>
<dbReference type="AlphaFoldDB" id="A0A1X0RA25"/>
<dbReference type="EMBL" id="KV921882">
    <property type="protein sequence ID" value="ORE08899.1"/>
    <property type="molecule type" value="Genomic_DNA"/>
</dbReference>
<reference evidence="3" key="1">
    <citation type="journal article" date="2016" name="Proc. Natl. Acad. Sci. U.S.A.">
        <title>Lipid metabolic changes in an early divergent fungus govern the establishment of a mutualistic symbiosis with endobacteria.</title>
        <authorList>
            <person name="Lastovetsky O.A."/>
            <person name="Gaspar M.L."/>
            <person name="Mondo S.J."/>
            <person name="LaButti K.M."/>
            <person name="Sandor L."/>
            <person name="Grigoriev I.V."/>
            <person name="Henry S.A."/>
            <person name="Pawlowska T.E."/>
        </authorList>
    </citation>
    <scope>NUCLEOTIDE SEQUENCE [LARGE SCALE GENOMIC DNA]</scope>
    <source>
        <strain evidence="3">ATCC 52814</strain>
    </source>
</reference>
<feature type="region of interest" description="Disordered" evidence="1">
    <location>
        <begin position="56"/>
        <end position="81"/>
    </location>
</feature>
<keyword evidence="2" id="KW-1133">Transmembrane helix</keyword>
<proteinExistence type="predicted"/>
<keyword evidence="2" id="KW-0812">Transmembrane</keyword>
<evidence type="ECO:0000256" key="1">
    <source>
        <dbReference type="SAM" id="MobiDB-lite"/>
    </source>
</evidence>
<evidence type="ECO:0000313" key="3">
    <source>
        <dbReference type="EMBL" id="ORE08899.1"/>
    </source>
</evidence>